<dbReference type="Gene3D" id="3.30.70.100">
    <property type="match status" value="1"/>
</dbReference>
<protein>
    <submittedName>
        <fullName evidence="2">Quinol monooxygenase</fullName>
        <ecNumber evidence="2">1.-.-.-</ecNumber>
    </submittedName>
</protein>
<dbReference type="PANTHER" id="PTHR33336">
    <property type="entry name" value="QUINOL MONOOXYGENASE YGIN-RELATED"/>
    <property type="match status" value="1"/>
</dbReference>
<evidence type="ECO:0000313" key="2">
    <source>
        <dbReference type="EMBL" id="MDP4540934.1"/>
    </source>
</evidence>
<dbReference type="PROSITE" id="PS51725">
    <property type="entry name" value="ABM"/>
    <property type="match status" value="1"/>
</dbReference>
<sequence length="100" mass="11076">MIQINGTLKLAPDTLSKGREAIVAMVRASRAEDGCLEYGFAQDLTDPDVLYLVERWRDRAALDAHSASPHMAEFKRAMAANPAMERDLRIFETDDGLPLG</sequence>
<reference evidence="2 3" key="1">
    <citation type="submission" date="2023-08" db="EMBL/GenBank/DDBJ databases">
        <title>genomic of DY56.</title>
        <authorList>
            <person name="Wang Y."/>
        </authorList>
    </citation>
    <scope>NUCLEOTIDE SEQUENCE [LARGE SCALE GENOMIC DNA]</scope>
    <source>
        <strain evidence="2 3">DY56-A-20</strain>
    </source>
</reference>
<dbReference type="Pfam" id="PF03992">
    <property type="entry name" value="ABM"/>
    <property type="match status" value="1"/>
</dbReference>
<keyword evidence="2" id="KW-0560">Oxidoreductase</keyword>
<accession>A0ABT9HC75</accession>
<dbReference type="InterPro" id="IPR011008">
    <property type="entry name" value="Dimeric_a/b-barrel"/>
</dbReference>
<proteinExistence type="predicted"/>
<feature type="domain" description="ABM" evidence="1">
    <location>
        <begin position="2"/>
        <end position="91"/>
    </location>
</feature>
<keyword evidence="2" id="KW-0503">Monooxygenase</keyword>
<comment type="caution">
    <text evidence="2">The sequence shown here is derived from an EMBL/GenBank/DDBJ whole genome shotgun (WGS) entry which is preliminary data.</text>
</comment>
<dbReference type="PANTHER" id="PTHR33336:SF15">
    <property type="entry name" value="ABM DOMAIN-CONTAINING PROTEIN"/>
    <property type="match status" value="1"/>
</dbReference>
<keyword evidence="3" id="KW-1185">Reference proteome</keyword>
<dbReference type="GO" id="GO:0004497">
    <property type="term" value="F:monooxygenase activity"/>
    <property type="evidence" value="ECO:0007669"/>
    <property type="project" value="UniProtKB-KW"/>
</dbReference>
<dbReference type="EC" id="1.-.-.-" evidence="2"/>
<gene>
    <name evidence="2" type="ORF">Q9K01_15000</name>
</gene>
<dbReference type="InterPro" id="IPR050744">
    <property type="entry name" value="AI-2_Isomerase_LsrG"/>
</dbReference>
<dbReference type="RefSeq" id="WP_305930934.1">
    <property type="nucleotide sequence ID" value="NZ_JAVAIL010000007.1"/>
</dbReference>
<dbReference type="InterPro" id="IPR007138">
    <property type="entry name" value="ABM_dom"/>
</dbReference>
<dbReference type="EMBL" id="JAVAIL010000007">
    <property type="protein sequence ID" value="MDP4540934.1"/>
    <property type="molecule type" value="Genomic_DNA"/>
</dbReference>
<evidence type="ECO:0000313" key="3">
    <source>
        <dbReference type="Proteomes" id="UP001235664"/>
    </source>
</evidence>
<dbReference type="SUPFAM" id="SSF54909">
    <property type="entry name" value="Dimeric alpha+beta barrel"/>
    <property type="match status" value="1"/>
</dbReference>
<organism evidence="2 3">
    <name type="scientific">Qipengyuania benthica</name>
    <dbReference type="NCBI Taxonomy" id="3067651"/>
    <lineage>
        <taxon>Bacteria</taxon>
        <taxon>Pseudomonadati</taxon>
        <taxon>Pseudomonadota</taxon>
        <taxon>Alphaproteobacteria</taxon>
        <taxon>Sphingomonadales</taxon>
        <taxon>Erythrobacteraceae</taxon>
        <taxon>Qipengyuania</taxon>
    </lineage>
</organism>
<name>A0ABT9HC75_9SPHN</name>
<dbReference type="Proteomes" id="UP001235664">
    <property type="component" value="Unassembled WGS sequence"/>
</dbReference>
<evidence type="ECO:0000259" key="1">
    <source>
        <dbReference type="PROSITE" id="PS51725"/>
    </source>
</evidence>